<keyword evidence="1" id="KW-0805">Transcription regulation</keyword>
<dbReference type="PANTHER" id="PTHR43214:SF24">
    <property type="entry name" value="TRANSCRIPTIONAL REGULATORY PROTEIN NARL-RELATED"/>
    <property type="match status" value="1"/>
</dbReference>
<dbReference type="SUPFAM" id="SSF52172">
    <property type="entry name" value="CheY-like"/>
    <property type="match status" value="1"/>
</dbReference>
<name>A0A7W7HQ62_9ACTN</name>
<dbReference type="AlphaFoldDB" id="A0A7W7HQ62"/>
<dbReference type="SMART" id="SM00421">
    <property type="entry name" value="HTH_LUXR"/>
    <property type="match status" value="1"/>
</dbReference>
<dbReference type="Gene3D" id="3.40.50.2300">
    <property type="match status" value="1"/>
</dbReference>
<comment type="caution">
    <text evidence="5">The sequence shown here is derived from an EMBL/GenBank/DDBJ whole genome shotgun (WGS) entry which is preliminary data.</text>
</comment>
<dbReference type="RefSeq" id="WP_229806822.1">
    <property type="nucleotide sequence ID" value="NZ_BOMP01000095.1"/>
</dbReference>
<dbReference type="InterPro" id="IPR016032">
    <property type="entry name" value="Sig_transdc_resp-reg_C-effctor"/>
</dbReference>
<keyword evidence="3" id="KW-0804">Transcription</keyword>
<evidence type="ECO:0000256" key="2">
    <source>
        <dbReference type="ARBA" id="ARBA00023125"/>
    </source>
</evidence>
<dbReference type="Gene3D" id="1.10.10.10">
    <property type="entry name" value="Winged helix-like DNA-binding domain superfamily/Winged helix DNA-binding domain"/>
    <property type="match status" value="1"/>
</dbReference>
<evidence type="ECO:0000256" key="1">
    <source>
        <dbReference type="ARBA" id="ARBA00023015"/>
    </source>
</evidence>
<feature type="domain" description="HTH luxR-type" evidence="4">
    <location>
        <begin position="89"/>
        <end position="154"/>
    </location>
</feature>
<organism evidence="5 6">
    <name type="scientific">Actinoplanes lobatus</name>
    <dbReference type="NCBI Taxonomy" id="113568"/>
    <lineage>
        <taxon>Bacteria</taxon>
        <taxon>Bacillati</taxon>
        <taxon>Actinomycetota</taxon>
        <taxon>Actinomycetes</taxon>
        <taxon>Micromonosporales</taxon>
        <taxon>Micromonosporaceae</taxon>
        <taxon>Actinoplanes</taxon>
    </lineage>
</organism>
<dbReference type="InterPro" id="IPR036388">
    <property type="entry name" value="WH-like_DNA-bd_sf"/>
</dbReference>
<dbReference type="GO" id="GO:0006355">
    <property type="term" value="P:regulation of DNA-templated transcription"/>
    <property type="evidence" value="ECO:0007669"/>
    <property type="project" value="InterPro"/>
</dbReference>
<evidence type="ECO:0000259" key="4">
    <source>
        <dbReference type="PROSITE" id="PS50043"/>
    </source>
</evidence>
<accession>A0A7W7HQ62</accession>
<dbReference type="InterPro" id="IPR011006">
    <property type="entry name" value="CheY-like_superfamily"/>
</dbReference>
<dbReference type="PANTHER" id="PTHR43214">
    <property type="entry name" value="TWO-COMPONENT RESPONSE REGULATOR"/>
    <property type="match status" value="1"/>
</dbReference>
<proteinExistence type="predicted"/>
<dbReference type="CDD" id="cd06170">
    <property type="entry name" value="LuxR_C_like"/>
    <property type="match status" value="1"/>
</dbReference>
<gene>
    <name evidence="5" type="ORF">BJ964_008824</name>
</gene>
<dbReference type="Pfam" id="PF00196">
    <property type="entry name" value="GerE"/>
    <property type="match status" value="1"/>
</dbReference>
<evidence type="ECO:0000256" key="3">
    <source>
        <dbReference type="ARBA" id="ARBA00023163"/>
    </source>
</evidence>
<dbReference type="InterPro" id="IPR039420">
    <property type="entry name" value="WalR-like"/>
</dbReference>
<dbReference type="EMBL" id="JACHNC010000001">
    <property type="protein sequence ID" value="MBB4754663.1"/>
    <property type="molecule type" value="Genomic_DNA"/>
</dbReference>
<keyword evidence="2 5" id="KW-0238">DNA-binding</keyword>
<dbReference type="PROSITE" id="PS00622">
    <property type="entry name" value="HTH_LUXR_1"/>
    <property type="match status" value="1"/>
</dbReference>
<dbReference type="InterPro" id="IPR000792">
    <property type="entry name" value="Tscrpt_reg_LuxR_C"/>
</dbReference>
<dbReference type="GO" id="GO:0003677">
    <property type="term" value="F:DNA binding"/>
    <property type="evidence" value="ECO:0007669"/>
    <property type="project" value="UniProtKB-KW"/>
</dbReference>
<dbReference type="Proteomes" id="UP000590511">
    <property type="component" value="Unassembled WGS sequence"/>
</dbReference>
<evidence type="ECO:0000313" key="6">
    <source>
        <dbReference type="Proteomes" id="UP000590511"/>
    </source>
</evidence>
<reference evidence="5 6" key="1">
    <citation type="submission" date="2020-08" db="EMBL/GenBank/DDBJ databases">
        <title>Sequencing the genomes of 1000 actinobacteria strains.</title>
        <authorList>
            <person name="Klenk H.-P."/>
        </authorList>
    </citation>
    <scope>NUCLEOTIDE SEQUENCE [LARGE SCALE GENOMIC DNA]</scope>
    <source>
        <strain evidence="5 6">DSM 43150</strain>
    </source>
</reference>
<dbReference type="PRINTS" id="PR00038">
    <property type="entry name" value="HTHLUXR"/>
</dbReference>
<dbReference type="PROSITE" id="PS50043">
    <property type="entry name" value="HTH_LUXR_2"/>
    <property type="match status" value="1"/>
</dbReference>
<sequence>MPSSAAPAVHQSMTRPRAAAIGVRTSDSPQPIRPGHCQPAAVTLIARKRSSTARTWASGRDVVLMDIAMPRQDGLSATRALLSTPDPPRVIVLTTLTPRELDVLRLMARGMSNSEIAAALTVGEATVKTHVARVLMKLGLRDRVQAVVYVYESGLVRAGGG</sequence>
<dbReference type="SUPFAM" id="SSF46894">
    <property type="entry name" value="C-terminal effector domain of the bipartite response regulators"/>
    <property type="match status" value="1"/>
</dbReference>
<protein>
    <submittedName>
        <fullName evidence="5">DNA-binding NarL/FixJ family response regulator</fullName>
    </submittedName>
</protein>
<evidence type="ECO:0000313" key="5">
    <source>
        <dbReference type="EMBL" id="MBB4754663.1"/>
    </source>
</evidence>